<dbReference type="AlphaFoldDB" id="A0A8T4IPQ8"/>
<keyword evidence="4" id="KW-1185">Reference proteome</keyword>
<organism evidence="3 4">
    <name type="scientific">Streptomyces daliensis</name>
    <dbReference type="NCBI Taxonomy" id="299421"/>
    <lineage>
        <taxon>Bacteria</taxon>
        <taxon>Bacillati</taxon>
        <taxon>Actinomycetota</taxon>
        <taxon>Actinomycetes</taxon>
        <taxon>Kitasatosporales</taxon>
        <taxon>Streptomycetaceae</taxon>
        <taxon>Streptomyces</taxon>
    </lineage>
</organism>
<keyword evidence="2" id="KW-0732">Signal</keyword>
<comment type="caution">
    <text evidence="3">The sequence shown here is derived from an EMBL/GenBank/DDBJ whole genome shotgun (WGS) entry which is preliminary data.</text>
</comment>
<protein>
    <submittedName>
        <fullName evidence="3">YncE family protein</fullName>
    </submittedName>
</protein>
<dbReference type="SUPFAM" id="SSF50974">
    <property type="entry name" value="Nitrous oxide reductase, N-terminal domain"/>
    <property type="match status" value="1"/>
</dbReference>
<name>A0A8T4IPQ8_9ACTN</name>
<dbReference type="EMBL" id="JAGSMN010000254">
    <property type="protein sequence ID" value="MBR7673788.1"/>
    <property type="molecule type" value="Genomic_DNA"/>
</dbReference>
<dbReference type="Gene3D" id="2.130.10.10">
    <property type="entry name" value="YVTN repeat-like/Quinoprotein amine dehydrogenase"/>
    <property type="match status" value="1"/>
</dbReference>
<feature type="chain" id="PRO_5039411122" evidence="2">
    <location>
        <begin position="28"/>
        <end position="358"/>
    </location>
</feature>
<gene>
    <name evidence="3" type="ORF">KDA82_12325</name>
</gene>
<evidence type="ECO:0000313" key="3">
    <source>
        <dbReference type="EMBL" id="MBR7673788.1"/>
    </source>
</evidence>
<comment type="cofactor">
    <cofactor evidence="1">
        <name>Cu cation</name>
        <dbReference type="ChEBI" id="CHEBI:23378"/>
    </cofactor>
</comment>
<reference evidence="3" key="1">
    <citation type="submission" date="2021-04" db="EMBL/GenBank/DDBJ databases">
        <title>Sequencing of actinobacteria type strains.</title>
        <authorList>
            <person name="Nguyen G.-S."/>
            <person name="Wentzel A."/>
        </authorList>
    </citation>
    <scope>NUCLEOTIDE SEQUENCE</scope>
    <source>
        <strain evidence="3">DSM 42095</strain>
    </source>
</reference>
<feature type="signal peptide" evidence="2">
    <location>
        <begin position="1"/>
        <end position="27"/>
    </location>
</feature>
<dbReference type="PROSITE" id="PS51318">
    <property type="entry name" value="TAT"/>
    <property type="match status" value="1"/>
</dbReference>
<evidence type="ECO:0000256" key="1">
    <source>
        <dbReference type="ARBA" id="ARBA00001935"/>
    </source>
</evidence>
<evidence type="ECO:0000313" key="4">
    <source>
        <dbReference type="Proteomes" id="UP000675554"/>
    </source>
</evidence>
<dbReference type="InterPro" id="IPR015943">
    <property type="entry name" value="WD40/YVTN_repeat-like_dom_sf"/>
</dbReference>
<dbReference type="Proteomes" id="UP000675554">
    <property type="component" value="Unassembled WGS sequence"/>
</dbReference>
<evidence type="ECO:0000256" key="2">
    <source>
        <dbReference type="SAM" id="SignalP"/>
    </source>
</evidence>
<dbReference type="InterPro" id="IPR006311">
    <property type="entry name" value="TAT_signal"/>
</dbReference>
<proteinExistence type="predicted"/>
<sequence>MSSSSPTRRALRTLALATALTAGSCLALTGTANAKTAAHTGHSAGSSVTSGALVKGLYQSAYSERNDVLWATASVGRPPVASSSLLKVDPETLKVKDTVTPPVTDPATGAVEAVYGVAVDDEHNTVWTTNTRDDSVAVYSQRSGEHLATLPGVAHAREVVVDERHDTAWASGFSDGSVVAFDTRTYKEKKRVTVEGSSPAGLTVDERTGTVYATDLNGDQLIGIGRRSTTPRLIPAGDGPISVSLSRDGRTAYTADQTGGTVSVIDLRKGAVSRTVPTGAGALSVATDARSGRVLVANRTAGDVTVVDPRAGAVVETLATGANPNHVQTDEGGAAYVVDKSGAGPGGEDQVHRIRVGR</sequence>
<accession>A0A8T4IPQ8</accession>
<dbReference type="InterPro" id="IPR051200">
    <property type="entry name" value="Host-pathogen_enzymatic-act"/>
</dbReference>
<dbReference type="PANTHER" id="PTHR47197">
    <property type="entry name" value="PROTEIN NIRF"/>
    <property type="match status" value="1"/>
</dbReference>
<dbReference type="PANTHER" id="PTHR47197:SF3">
    <property type="entry name" value="DIHYDRO-HEME D1 DEHYDROGENASE"/>
    <property type="match status" value="1"/>
</dbReference>
<dbReference type="InterPro" id="IPR011045">
    <property type="entry name" value="N2O_reductase_N"/>
</dbReference>